<protein>
    <submittedName>
        <fullName evidence="2">Uncharacterized protein</fullName>
    </submittedName>
</protein>
<evidence type="ECO:0000313" key="3">
    <source>
        <dbReference type="Proteomes" id="UP000001039"/>
    </source>
</evidence>
<proteinExistence type="predicted"/>
<dbReference type="Proteomes" id="UP000001039">
    <property type="component" value="Chromosome"/>
</dbReference>
<name>A0A0H3BWZ9_STRPZ</name>
<reference evidence="2 3" key="1">
    <citation type="journal article" date="2008" name="J. Bacteriol.">
        <title>Genome sequence of a nephritogenic and highly transformable M49 strain of Streptococcus pyogenes.</title>
        <authorList>
            <person name="McShan W.M."/>
            <person name="Ferretti J.J."/>
            <person name="Karasawa T."/>
            <person name="Suvorov A.N."/>
            <person name="Lin S."/>
            <person name="Qin B."/>
            <person name="Jia H."/>
            <person name="Kenton S."/>
            <person name="Najar F."/>
            <person name="Wu H."/>
            <person name="Scott J."/>
            <person name="Roe B.A."/>
            <person name="Savic D.J."/>
        </authorList>
    </citation>
    <scope>NUCLEOTIDE SEQUENCE [LARGE SCALE GENOMIC DNA]</scope>
    <source>
        <strain evidence="2 3">NZ131</strain>
    </source>
</reference>
<gene>
    <name evidence="2" type="ordered locus">Spy49_0343</name>
</gene>
<sequence length="72" mass="8331">MPERTNIQVPRDVQLSNDTEYRDGYEQGFAEGQHERDSLGTTDGASQESEKRQERSETPDRFSGKRRASRKK</sequence>
<evidence type="ECO:0000256" key="1">
    <source>
        <dbReference type="SAM" id="MobiDB-lite"/>
    </source>
</evidence>
<dbReference type="HOGENOM" id="CLU_2720685_0_0_9"/>
<feature type="compositionally biased region" description="Basic and acidic residues" evidence="1">
    <location>
        <begin position="48"/>
        <end position="63"/>
    </location>
</feature>
<dbReference type="AlphaFoldDB" id="A0A0H3BWZ9"/>
<feature type="compositionally biased region" description="Polar residues" evidence="1">
    <location>
        <begin position="1"/>
        <end position="18"/>
    </location>
</feature>
<feature type="region of interest" description="Disordered" evidence="1">
    <location>
        <begin position="1"/>
        <end position="72"/>
    </location>
</feature>
<accession>A0A0H3BWZ9</accession>
<evidence type="ECO:0000313" key="2">
    <source>
        <dbReference type="EMBL" id="ACI60679.1"/>
    </source>
</evidence>
<organism evidence="2 3">
    <name type="scientific">Streptococcus pyogenes serotype M49 (strain NZ131)</name>
    <dbReference type="NCBI Taxonomy" id="471876"/>
    <lineage>
        <taxon>Bacteria</taxon>
        <taxon>Bacillati</taxon>
        <taxon>Bacillota</taxon>
        <taxon>Bacilli</taxon>
        <taxon>Lactobacillales</taxon>
        <taxon>Streptococcaceae</taxon>
        <taxon>Streptococcus</taxon>
    </lineage>
</organism>
<dbReference type="EMBL" id="CP000829">
    <property type="protein sequence ID" value="ACI60679.1"/>
    <property type="molecule type" value="Genomic_DNA"/>
</dbReference>
<dbReference type="KEGG" id="soz:Spy49_0343"/>